<feature type="compositionally biased region" description="Low complexity" evidence="1">
    <location>
        <begin position="236"/>
        <end position="258"/>
    </location>
</feature>
<sequence>MEFDTPLDYAAFQLSPKHSRCELFVSSNGNVEKLASGLVKPFVTHLKVVEEQVASSVQSIKLEVDKRKNADSWFTKGTLERFVRFVSTPEIVELVITVDAEMSQLEAARKIYSQGSSDSNLGDGRSSTAARADATKKELLRAFDVRLKAVKQDLDTACARAAAAGFNRDTVTDLQLFAERFGAARLNEACCKYLSLYERWPDLFKHSVKSSFGDRDQAAIRGSYSSDMSIDDESPSRTATSPAPTAASTSQPPSTTFPLRPTGKDEMVSDNQKINKEDDGSGGVEEPLAQTAPQPSSRRLSVQDRINLFENKQKEVGGSATGSGGKPPAAVAKPDLRRLSSDVSQSNASVLRRWSGASDMSIDLSGEKKEINSPKPPSNETPVEVQKSQSVEVNKSQPDLKAVGPEESVGSNQPTSTLEKTQSSSSLSKPEDDSLEVRLKPHTQVKPFQGGNQEDFEPDSKPMTLKAPSKRVGSGSKIQEAVAASQHRGLEIGSLRAQTRPSYSTETKEIDPKDYIPTEKQFGDSGSQKTKVQKNIPRDESRYVDEYSNSKTPTSGKFVVGSGSMPLEPNVDQVNKSRPLKGNQELNDELKLKANELEKLFAEHKLRAPKLPEEPVPEPKTELKPDDQNHRTPLQRSFSDASRGKFYNSYMKKRDERLKEQWGSNKAEKEARMKALQDSLEQSSAQMKTKLSWSTGTQDPVSSARRRAERLRSFNARSAIKRDQPLDFGQLEDDEDLSEFSELKLSSNGVSRGKKPLLNKSTSTSTPRTPVPRSSSKIASGSGKRRAQSENPLAQSVPNFSDLRKEDAKPYSVAGKATARSQMRNHTRRGSNDETPAVKEEKQGRPPVNLTPLKFEKEQSEGVYKKTFHKRNNSIGGKMKVPLVSKDYEEDDVENEFDDVINEGVYKKTFHKRNNSFGGKMKVPLVSKYEEDDVENEFDDVMETEASQDVVNESLSNSESGNGQTDPTLATEILAAQDLPGESPMSWNSQLHYPFSYTNETSDNDASVESWNLSSTESDVARMRKKWGSAQKNILLANSSSGVQSRKDMTKGFKRLLKFGRKGRGSDNLADWISATTSEGDDDTEDGRDVSNRSSDELRKSRMGYSNEGSFNETDFYTDQMHTLQTSIPTPPANFRLRDDHLSGSSIKAPRSSFFSLSSFRSKGSDSKLR</sequence>
<dbReference type="OMA" id="PNFSDMR"/>
<reference evidence="3" key="2">
    <citation type="submission" date="2017-02" db="EMBL/GenBank/DDBJ databases">
        <title>Sunflower complete genome.</title>
        <authorList>
            <person name="Langlade N."/>
            <person name="Munos S."/>
        </authorList>
    </citation>
    <scope>NUCLEOTIDE SEQUENCE [LARGE SCALE GENOMIC DNA]</scope>
    <source>
        <tissue evidence="3">Leaves</tissue>
    </source>
</reference>
<dbReference type="PANTHER" id="PTHR31008:SF15">
    <property type="entry name" value="GPI-ANCHORED ADHESIN-LIKE PROTEIN"/>
    <property type="match status" value="1"/>
</dbReference>
<proteinExistence type="predicted"/>
<keyword evidence="4" id="KW-1185">Reference proteome</keyword>
<gene>
    <name evidence="3" type="ORF">HannXRQ_Chr10g0311901</name>
    <name evidence="2" type="ORF">HanXRQr2_Chr10g0458611</name>
</gene>
<feature type="compositionally biased region" description="Polar residues" evidence="1">
    <location>
        <begin position="631"/>
        <end position="640"/>
    </location>
</feature>
<feature type="compositionally biased region" description="Polar residues" evidence="1">
    <location>
        <begin position="291"/>
        <end position="300"/>
    </location>
</feature>
<dbReference type="AlphaFoldDB" id="A0A251TNE5"/>
<name>A0A251TNE5_HELAN</name>
<protein>
    <recommendedName>
        <fullName evidence="5">COP1-interacting protein 7</fullName>
    </recommendedName>
</protein>
<dbReference type="EMBL" id="MNCJ02000325">
    <property type="protein sequence ID" value="KAF5787950.1"/>
    <property type="molecule type" value="Genomic_DNA"/>
</dbReference>
<dbReference type="Gramene" id="mRNA:HanXRQr2_Chr10g0458611">
    <property type="protein sequence ID" value="mRNA:HanXRQr2_Chr10g0458611"/>
    <property type="gene ID" value="HanXRQr2_Chr10g0458611"/>
</dbReference>
<dbReference type="InParanoid" id="A0A251TNE5"/>
<feature type="compositionally biased region" description="Basic and acidic residues" evidence="1">
    <location>
        <begin position="506"/>
        <end position="517"/>
    </location>
</feature>
<evidence type="ECO:0000313" key="2">
    <source>
        <dbReference type="EMBL" id="KAF5787950.1"/>
    </source>
</evidence>
<feature type="compositionally biased region" description="Basic and acidic residues" evidence="1">
    <location>
        <begin position="1087"/>
        <end position="1100"/>
    </location>
</feature>
<feature type="compositionally biased region" description="Basic and acidic residues" evidence="1">
    <location>
        <begin position="830"/>
        <end position="844"/>
    </location>
</feature>
<feature type="compositionally biased region" description="Polar residues" evidence="1">
    <location>
        <begin position="1107"/>
        <end position="1128"/>
    </location>
</feature>
<reference evidence="2 4" key="1">
    <citation type="journal article" date="2017" name="Nature">
        <title>The sunflower genome provides insights into oil metabolism, flowering and Asterid evolution.</title>
        <authorList>
            <person name="Badouin H."/>
            <person name="Gouzy J."/>
            <person name="Grassa C.J."/>
            <person name="Murat F."/>
            <person name="Staton S.E."/>
            <person name="Cottret L."/>
            <person name="Lelandais-Briere C."/>
            <person name="Owens G.L."/>
            <person name="Carrere S."/>
            <person name="Mayjonade B."/>
            <person name="Legrand L."/>
            <person name="Gill N."/>
            <person name="Kane N.C."/>
            <person name="Bowers J.E."/>
            <person name="Hubner S."/>
            <person name="Bellec A."/>
            <person name="Berard A."/>
            <person name="Berges H."/>
            <person name="Blanchet N."/>
            <person name="Boniface M.C."/>
            <person name="Brunel D."/>
            <person name="Catrice O."/>
            <person name="Chaidir N."/>
            <person name="Claudel C."/>
            <person name="Donnadieu C."/>
            <person name="Faraut T."/>
            <person name="Fievet G."/>
            <person name="Helmstetter N."/>
            <person name="King M."/>
            <person name="Knapp S.J."/>
            <person name="Lai Z."/>
            <person name="Le Paslier M.C."/>
            <person name="Lippi Y."/>
            <person name="Lorenzon L."/>
            <person name="Mandel J.R."/>
            <person name="Marage G."/>
            <person name="Marchand G."/>
            <person name="Marquand E."/>
            <person name="Bret-Mestries E."/>
            <person name="Morien E."/>
            <person name="Nambeesan S."/>
            <person name="Nguyen T."/>
            <person name="Pegot-Espagnet P."/>
            <person name="Pouilly N."/>
            <person name="Raftis F."/>
            <person name="Sallet E."/>
            <person name="Schiex T."/>
            <person name="Thomas J."/>
            <person name="Vandecasteele C."/>
            <person name="Vares D."/>
            <person name="Vear F."/>
            <person name="Vautrin S."/>
            <person name="Crespi M."/>
            <person name="Mangin B."/>
            <person name="Burke J.M."/>
            <person name="Salse J."/>
            <person name="Munos S."/>
            <person name="Vincourt P."/>
            <person name="Rieseberg L.H."/>
            <person name="Langlade N.B."/>
        </authorList>
    </citation>
    <scope>NUCLEOTIDE SEQUENCE [LARGE SCALE GENOMIC DNA]</scope>
    <source>
        <strain evidence="4">cv. SF193</strain>
        <tissue evidence="2">Leaves</tissue>
    </source>
</reference>
<evidence type="ECO:0008006" key="5">
    <source>
        <dbReference type="Google" id="ProtNLM"/>
    </source>
</evidence>
<reference evidence="2" key="3">
    <citation type="submission" date="2020-06" db="EMBL/GenBank/DDBJ databases">
        <title>Helianthus annuus Genome sequencing and assembly Release 2.</title>
        <authorList>
            <person name="Gouzy J."/>
            <person name="Langlade N."/>
            <person name="Munos S."/>
        </authorList>
    </citation>
    <scope>NUCLEOTIDE SEQUENCE</scope>
    <source>
        <tissue evidence="2">Leaves</tissue>
    </source>
</reference>
<evidence type="ECO:0000256" key="1">
    <source>
        <dbReference type="SAM" id="MobiDB-lite"/>
    </source>
</evidence>
<dbReference type="Proteomes" id="UP000215914">
    <property type="component" value="Chromosome 10"/>
</dbReference>
<feature type="region of interest" description="Disordered" evidence="1">
    <location>
        <begin position="1075"/>
        <end position="1149"/>
    </location>
</feature>
<dbReference type="FunCoup" id="A0A251TNE5">
    <property type="interactions" value="574"/>
</dbReference>
<dbReference type="EMBL" id="CM007899">
    <property type="protein sequence ID" value="OTG12647.1"/>
    <property type="molecule type" value="Genomic_DNA"/>
</dbReference>
<feature type="compositionally biased region" description="Polar residues" evidence="1">
    <location>
        <begin position="789"/>
        <end position="799"/>
    </location>
</feature>
<feature type="region of interest" description="Disordered" evidence="1">
    <location>
        <begin position="603"/>
        <end position="857"/>
    </location>
</feature>
<feature type="compositionally biased region" description="Polar residues" evidence="1">
    <location>
        <begin position="679"/>
        <end position="701"/>
    </location>
</feature>
<feature type="compositionally biased region" description="Acidic residues" evidence="1">
    <location>
        <begin position="730"/>
        <end position="739"/>
    </location>
</feature>
<feature type="compositionally biased region" description="Basic and acidic residues" evidence="1">
    <location>
        <begin position="262"/>
        <end position="279"/>
    </location>
</feature>
<feature type="region of interest" description="Disordered" evidence="1">
    <location>
        <begin position="224"/>
        <end position="587"/>
    </location>
</feature>
<feature type="compositionally biased region" description="Polar residues" evidence="1">
    <location>
        <begin position="409"/>
        <end position="422"/>
    </location>
</feature>
<feature type="compositionally biased region" description="Polar residues" evidence="1">
    <location>
        <begin position="496"/>
        <end position="505"/>
    </location>
</feature>
<feature type="compositionally biased region" description="Basic and acidic residues" evidence="1">
    <location>
        <begin position="429"/>
        <end position="439"/>
    </location>
</feature>
<feature type="compositionally biased region" description="Polar residues" evidence="1">
    <location>
        <begin position="380"/>
        <end position="397"/>
    </location>
</feature>
<accession>A0A251TNE5</accession>
<feature type="compositionally biased region" description="Basic and acidic residues" evidence="1">
    <location>
        <begin position="536"/>
        <end position="545"/>
    </location>
</feature>
<evidence type="ECO:0000313" key="3">
    <source>
        <dbReference type="EMBL" id="OTG12647.1"/>
    </source>
</evidence>
<evidence type="ECO:0000313" key="4">
    <source>
        <dbReference type="Proteomes" id="UP000215914"/>
    </source>
</evidence>
<dbReference type="OrthoDB" id="767933at2759"/>
<feature type="compositionally biased region" description="Basic and acidic residues" evidence="1">
    <location>
        <begin position="652"/>
        <end position="675"/>
    </location>
</feature>
<organism evidence="3 4">
    <name type="scientific">Helianthus annuus</name>
    <name type="common">Common sunflower</name>
    <dbReference type="NCBI Taxonomy" id="4232"/>
    <lineage>
        <taxon>Eukaryota</taxon>
        <taxon>Viridiplantae</taxon>
        <taxon>Streptophyta</taxon>
        <taxon>Embryophyta</taxon>
        <taxon>Tracheophyta</taxon>
        <taxon>Spermatophyta</taxon>
        <taxon>Magnoliopsida</taxon>
        <taxon>eudicotyledons</taxon>
        <taxon>Gunneridae</taxon>
        <taxon>Pentapetalae</taxon>
        <taxon>asterids</taxon>
        <taxon>campanulids</taxon>
        <taxon>Asterales</taxon>
        <taxon>Asteraceae</taxon>
        <taxon>Asteroideae</taxon>
        <taxon>Heliantheae alliance</taxon>
        <taxon>Heliantheae</taxon>
        <taxon>Helianthus</taxon>
    </lineage>
</organism>
<feature type="compositionally biased region" description="Basic and acidic residues" evidence="1">
    <location>
        <begin position="603"/>
        <end position="630"/>
    </location>
</feature>
<dbReference type="PANTHER" id="PTHR31008">
    <property type="entry name" value="COP1-INTERACTING PROTEIN-RELATED"/>
    <property type="match status" value="1"/>
</dbReference>
<feature type="compositionally biased region" description="Low complexity" evidence="1">
    <location>
        <begin position="761"/>
        <end position="776"/>
    </location>
</feature>